<dbReference type="EMBL" id="JAPFRF010000004">
    <property type="protein sequence ID" value="KAJ7335268.1"/>
    <property type="molecule type" value="Genomic_DNA"/>
</dbReference>
<accession>A0A9Q1B3U2</accession>
<dbReference type="AlphaFoldDB" id="A0A9Q1B3U2"/>
<proteinExistence type="predicted"/>
<keyword evidence="2" id="KW-1185">Reference proteome</keyword>
<dbReference type="OrthoDB" id="10060419at2759"/>
<dbReference type="Proteomes" id="UP001142489">
    <property type="component" value="Unassembled WGS sequence"/>
</dbReference>
<organism evidence="1 2">
    <name type="scientific">Phrynocephalus forsythii</name>
    <dbReference type="NCBI Taxonomy" id="171643"/>
    <lineage>
        <taxon>Eukaryota</taxon>
        <taxon>Metazoa</taxon>
        <taxon>Chordata</taxon>
        <taxon>Craniata</taxon>
        <taxon>Vertebrata</taxon>
        <taxon>Euteleostomi</taxon>
        <taxon>Lepidosauria</taxon>
        <taxon>Squamata</taxon>
        <taxon>Bifurcata</taxon>
        <taxon>Unidentata</taxon>
        <taxon>Episquamata</taxon>
        <taxon>Toxicofera</taxon>
        <taxon>Iguania</taxon>
        <taxon>Acrodonta</taxon>
        <taxon>Agamidae</taxon>
        <taxon>Agaminae</taxon>
        <taxon>Phrynocephalus</taxon>
    </lineage>
</organism>
<evidence type="ECO:0000313" key="1">
    <source>
        <dbReference type="EMBL" id="KAJ7335268.1"/>
    </source>
</evidence>
<reference evidence="1" key="1">
    <citation type="journal article" date="2023" name="DNA Res.">
        <title>Chromosome-level genome assembly of Phrynocephalus forsythii using third-generation DNA sequencing and Hi-C analysis.</title>
        <authorList>
            <person name="Qi Y."/>
            <person name="Zhao W."/>
            <person name="Zhao Y."/>
            <person name="Niu C."/>
            <person name="Cao S."/>
            <person name="Zhang Y."/>
        </authorList>
    </citation>
    <scope>NUCLEOTIDE SEQUENCE</scope>
    <source>
        <tissue evidence="1">Muscle</tissue>
    </source>
</reference>
<evidence type="ECO:0000313" key="2">
    <source>
        <dbReference type="Proteomes" id="UP001142489"/>
    </source>
</evidence>
<sequence length="94" mass="11123">MTVRKKLGVHEIVLNNDAMKPSKLEDHLRMCHPYKTDKDLTYFKTLKEKLQKRTTTIRQELILPSIEEILKTVLHKPVYDILKRIPLNNNTVKD</sequence>
<name>A0A9Q1B3U2_9SAUR</name>
<protein>
    <submittedName>
        <fullName evidence="1">Uncharacterized protein</fullName>
    </submittedName>
</protein>
<feature type="non-terminal residue" evidence="1">
    <location>
        <position position="1"/>
    </location>
</feature>
<gene>
    <name evidence="1" type="ORF">JRQ81_013209</name>
</gene>
<comment type="caution">
    <text evidence="1">The sequence shown here is derived from an EMBL/GenBank/DDBJ whole genome shotgun (WGS) entry which is preliminary data.</text>
</comment>